<keyword evidence="9" id="KW-0479">Metal-binding</keyword>
<dbReference type="Gene3D" id="3.40.720.10">
    <property type="entry name" value="Alkaline Phosphatase, subunit A"/>
    <property type="match status" value="1"/>
</dbReference>
<evidence type="ECO:0000256" key="4">
    <source>
        <dbReference type="ARBA" id="ARBA00022475"/>
    </source>
</evidence>
<evidence type="ECO:0000256" key="9">
    <source>
        <dbReference type="PIRSR" id="PIRSR005091-2"/>
    </source>
</evidence>
<reference evidence="13 14" key="1">
    <citation type="submission" date="2016-12" db="EMBL/GenBank/DDBJ databases">
        <title>The whole genome sequencing and assembly of Lactobacillus amylophilus DSM 20533T strain.</title>
        <authorList>
            <person name="Lee Y.-J."/>
            <person name="Yi H."/>
            <person name="Bahn Y.-S."/>
            <person name="Kim J.F."/>
            <person name="Lee D.-W."/>
        </authorList>
    </citation>
    <scope>NUCLEOTIDE SEQUENCE [LARGE SCALE GENOMIC DNA]</scope>
    <source>
        <strain evidence="13 14">DSM 20533</strain>
    </source>
</reference>
<sequence length="696" mass="78747">MVNVKSRLTSSFIKLVDWLFKTKIGFFTIVVLSFWLKTYLIYQTKFNLGATGAMQQFLLLFNPIPTAILLFGIGLFFKGRKSYWIIIAIDFLLSLWLFANILYYREFSDFLSMSIIKSSGSASDNLSNSIIGILLPTDFLAFLDVVLLILLVSFKLIRIDNRIVRPRTSFMVVALSGLLIGLNLTMAQTDRSGLLTRTFDNNYIVKYLGLNTYAVYDGVKTAQTTAVMAKANASDLKTVQDYIEKYRATPNPAYTGVAKNKNVFVIHLESFQQFLINYKVDGQEVTPNLNKLVADQNTLSFDNFFNQVGQGKTSDAEMMLENSLFGLPSGSAMSLYGTANTFEAAPAILGQQGYTTAVMHGGKGSFWNRKNTYKSWGYDFFFDLADYTNKKGFYLNYGLKDKLFLKQSSKYIEQLPQPFYTKIITVTNHYPYPLDKENQQIVKTDTGDSTVDGYVQTAHYLDQALGEFIQYLKDTGLYNNSLIMMYGDHYGISGNHKKASAQLFGQKTFDDFDNLQFQRVPLIFHMPGLKGGVNHTYGGEIDVLPTLLNLLGVNNENTIQFGNDLLSSANRQIVAQRNGDFVTPKYSKVSTAYYYTQTGKKIKKPTKEEKDELATIANSVTSELSLSDRVITGDLLRFYEPKWFKKIDKSKYSYTVKDTQKLLEKLDKTTTTSLLKQNKGVSTFDKYKTDAPELKE</sequence>
<dbReference type="InterPro" id="IPR017850">
    <property type="entry name" value="Alkaline_phosphatase_core_sf"/>
</dbReference>
<comment type="similarity">
    <text evidence="3">Belongs to the LTA synthase family.</text>
</comment>
<feature type="binding site" evidence="10">
    <location>
        <position position="313"/>
    </location>
    <ligand>
        <name>Mn(2+)</name>
        <dbReference type="ChEBI" id="CHEBI:29035"/>
    </ligand>
</feature>
<evidence type="ECO:0000256" key="2">
    <source>
        <dbReference type="ARBA" id="ARBA00004936"/>
    </source>
</evidence>
<feature type="transmembrane region" description="Helical" evidence="11">
    <location>
        <begin position="12"/>
        <end position="36"/>
    </location>
</feature>
<organism evidence="13 14">
    <name type="scientific">Amylolactobacillus amylophilus DSM 20533 = JCM 1125</name>
    <dbReference type="NCBI Taxonomy" id="1423721"/>
    <lineage>
        <taxon>Bacteria</taxon>
        <taxon>Bacillati</taxon>
        <taxon>Bacillota</taxon>
        <taxon>Bacilli</taxon>
        <taxon>Lactobacillales</taxon>
        <taxon>Lactobacillaceae</taxon>
        <taxon>Amylolactobacillus</taxon>
    </lineage>
</organism>
<evidence type="ECO:0000256" key="8">
    <source>
        <dbReference type="PIRSR" id="PIRSR005091-1"/>
    </source>
</evidence>
<proteinExistence type="inferred from homology"/>
<feature type="domain" description="Sulfatase N-terminal" evidence="12">
    <location>
        <begin position="261"/>
        <end position="553"/>
    </location>
</feature>
<feature type="transmembrane region" description="Helical" evidence="11">
    <location>
        <begin position="139"/>
        <end position="157"/>
    </location>
</feature>
<name>A0A1L6XAQ8_9LACO</name>
<evidence type="ECO:0000256" key="3">
    <source>
        <dbReference type="ARBA" id="ARBA00009983"/>
    </source>
</evidence>
<evidence type="ECO:0000256" key="7">
    <source>
        <dbReference type="ARBA" id="ARBA00023136"/>
    </source>
</evidence>
<keyword evidence="4" id="KW-1003">Cell membrane</keyword>
<dbReference type="OrthoDB" id="5901192at2"/>
<dbReference type="GO" id="GO:0005886">
    <property type="term" value="C:plasma membrane"/>
    <property type="evidence" value="ECO:0007669"/>
    <property type="project" value="UniProtKB-SubCell"/>
</dbReference>
<dbReference type="EMBL" id="CP018888">
    <property type="protein sequence ID" value="APT18033.1"/>
    <property type="molecule type" value="Genomic_DNA"/>
</dbReference>
<feature type="binding site" evidence="10">
    <location>
        <position position="269"/>
    </location>
    <ligand>
        <name>Mn(2+)</name>
        <dbReference type="ChEBI" id="CHEBI:29035"/>
    </ligand>
</feature>
<dbReference type="Gene3D" id="3.30.1120.170">
    <property type="match status" value="1"/>
</dbReference>
<evidence type="ECO:0000313" key="13">
    <source>
        <dbReference type="EMBL" id="APT18033.1"/>
    </source>
</evidence>
<evidence type="ECO:0000256" key="5">
    <source>
        <dbReference type="ARBA" id="ARBA00022692"/>
    </source>
</evidence>
<evidence type="ECO:0000256" key="10">
    <source>
        <dbReference type="PIRSR" id="PIRSR005091-3"/>
    </source>
</evidence>
<dbReference type="CDD" id="cd16015">
    <property type="entry name" value="LTA_synthase"/>
    <property type="match status" value="1"/>
</dbReference>
<comment type="pathway">
    <text evidence="2">Cell wall biogenesis; lipoteichoic acid biosynthesis.</text>
</comment>
<feature type="binding site" evidence="10">
    <location>
        <position position="488"/>
    </location>
    <ligand>
        <name>Mn(2+)</name>
        <dbReference type="ChEBI" id="CHEBI:29035"/>
    </ligand>
</feature>
<comment type="subcellular location">
    <subcellularLocation>
        <location evidence="1">Cell membrane</location>
        <topology evidence="1">Multi-pass membrane protein</topology>
    </subcellularLocation>
</comment>
<feature type="active site" evidence="8">
    <location>
        <position position="313"/>
    </location>
</feature>
<keyword evidence="9" id="KW-0464">Manganese</keyword>
<dbReference type="SUPFAM" id="SSF53649">
    <property type="entry name" value="Alkaline phosphatase-like"/>
    <property type="match status" value="1"/>
</dbReference>
<dbReference type="PANTHER" id="PTHR47371:SF3">
    <property type="entry name" value="PHOSPHOGLYCEROL TRANSFERASE I"/>
    <property type="match status" value="1"/>
</dbReference>
<evidence type="ECO:0000256" key="11">
    <source>
        <dbReference type="SAM" id="Phobius"/>
    </source>
</evidence>
<evidence type="ECO:0000259" key="12">
    <source>
        <dbReference type="Pfam" id="PF00884"/>
    </source>
</evidence>
<evidence type="ECO:0000313" key="14">
    <source>
        <dbReference type="Proteomes" id="UP000185499"/>
    </source>
</evidence>
<feature type="transmembrane region" description="Helical" evidence="11">
    <location>
        <begin position="56"/>
        <end position="77"/>
    </location>
</feature>
<keyword evidence="5 11" id="KW-0812">Transmembrane</keyword>
<protein>
    <submittedName>
        <fullName evidence="13">Glycerol phosphate lipoteichoic acid synthase</fullName>
    </submittedName>
</protein>
<dbReference type="KEGG" id="lah:LA20533_01330"/>
<dbReference type="Proteomes" id="UP000185499">
    <property type="component" value="Chromosome"/>
</dbReference>
<dbReference type="InterPro" id="IPR000917">
    <property type="entry name" value="Sulfatase_N"/>
</dbReference>
<evidence type="ECO:0000256" key="6">
    <source>
        <dbReference type="ARBA" id="ARBA00022989"/>
    </source>
</evidence>
<dbReference type="RefSeq" id="WP_056947360.1">
    <property type="nucleotide sequence ID" value="NZ_AYYS01000032.1"/>
</dbReference>
<dbReference type="PIRSF" id="PIRSF005091">
    <property type="entry name" value="Mmb_sulf_HI1246"/>
    <property type="match status" value="1"/>
</dbReference>
<dbReference type="InterPro" id="IPR050448">
    <property type="entry name" value="OpgB/LTA_synthase_biosynth"/>
</dbReference>
<evidence type="ECO:0000256" key="1">
    <source>
        <dbReference type="ARBA" id="ARBA00004651"/>
    </source>
</evidence>
<feature type="transmembrane region" description="Helical" evidence="11">
    <location>
        <begin position="169"/>
        <end position="187"/>
    </location>
</feature>
<gene>
    <name evidence="13" type="ORF">LA20533_01330</name>
</gene>
<keyword evidence="7 11" id="KW-0472">Membrane</keyword>
<keyword evidence="14" id="KW-1185">Reference proteome</keyword>
<feature type="transmembrane region" description="Helical" evidence="11">
    <location>
        <begin position="84"/>
        <end position="104"/>
    </location>
</feature>
<feature type="binding site" evidence="10">
    <location>
        <position position="489"/>
    </location>
    <ligand>
        <name>Mn(2+)</name>
        <dbReference type="ChEBI" id="CHEBI:29035"/>
    </ligand>
</feature>
<dbReference type="AlphaFoldDB" id="A0A1L6XAQ8"/>
<feature type="binding site" evidence="9">
    <location>
        <position position="429"/>
    </location>
    <ligand>
        <name>substrate</name>
    </ligand>
</feature>
<dbReference type="Pfam" id="PF00884">
    <property type="entry name" value="Sulfatase"/>
    <property type="match status" value="1"/>
</dbReference>
<dbReference type="PANTHER" id="PTHR47371">
    <property type="entry name" value="LIPOTEICHOIC ACID SYNTHASE"/>
    <property type="match status" value="1"/>
</dbReference>
<dbReference type="InterPro" id="IPR012160">
    <property type="entry name" value="LtaS-like"/>
</dbReference>
<dbReference type="GO" id="GO:0046872">
    <property type="term" value="F:metal ion binding"/>
    <property type="evidence" value="ECO:0007669"/>
    <property type="project" value="UniProtKB-KW"/>
</dbReference>
<accession>A0A1L6XAQ8</accession>
<keyword evidence="6 11" id="KW-1133">Transmembrane helix</keyword>